<dbReference type="EMBL" id="JBJUIK010000016">
    <property type="protein sequence ID" value="KAL3499950.1"/>
    <property type="molecule type" value="Genomic_DNA"/>
</dbReference>
<name>A0ABD2Y164_9GENT</name>
<keyword evidence="5" id="KW-1185">Reference proteome</keyword>
<dbReference type="Pfam" id="PF00400">
    <property type="entry name" value="WD40"/>
    <property type="match status" value="1"/>
</dbReference>
<dbReference type="PANTHER" id="PTHR44083:SF48">
    <property type="entry name" value="TOPLESS-RELATED PROTEIN 4"/>
    <property type="match status" value="1"/>
</dbReference>
<comment type="caution">
    <text evidence="4">The sequence shown here is derived from an EMBL/GenBank/DDBJ whole genome shotgun (WGS) entry which is preliminary data.</text>
</comment>
<accession>A0ABD2Y164</accession>
<reference evidence="4 5" key="1">
    <citation type="submission" date="2024-11" db="EMBL/GenBank/DDBJ databases">
        <title>A near-complete genome assembly of Cinchona calisaya.</title>
        <authorList>
            <person name="Lian D.C."/>
            <person name="Zhao X.W."/>
            <person name="Wei L."/>
        </authorList>
    </citation>
    <scope>NUCLEOTIDE SEQUENCE [LARGE SCALE GENOMIC DNA]</scope>
    <source>
        <tissue evidence="4">Nenye</tissue>
    </source>
</reference>
<evidence type="ECO:0000259" key="3">
    <source>
        <dbReference type="PROSITE" id="PS50897"/>
    </source>
</evidence>
<evidence type="ECO:0000313" key="4">
    <source>
        <dbReference type="EMBL" id="KAL3499950.1"/>
    </source>
</evidence>
<evidence type="ECO:0000256" key="1">
    <source>
        <dbReference type="ARBA" id="ARBA00022574"/>
    </source>
</evidence>
<dbReference type="InterPro" id="IPR015943">
    <property type="entry name" value="WD40/YVTN_repeat-like_dom_sf"/>
</dbReference>
<dbReference type="InterPro" id="IPR036322">
    <property type="entry name" value="WD40_repeat_dom_sf"/>
</dbReference>
<dbReference type="Proteomes" id="UP001630127">
    <property type="component" value="Unassembled WGS sequence"/>
</dbReference>
<dbReference type="SMART" id="SM00320">
    <property type="entry name" value="WD40"/>
    <property type="match status" value="5"/>
</dbReference>
<proteinExistence type="predicted"/>
<dbReference type="InterPro" id="IPR054080">
    <property type="entry name" value="TPR1-like_2nd"/>
</dbReference>
<organism evidence="4 5">
    <name type="scientific">Cinchona calisaya</name>
    <dbReference type="NCBI Taxonomy" id="153742"/>
    <lineage>
        <taxon>Eukaryota</taxon>
        <taxon>Viridiplantae</taxon>
        <taxon>Streptophyta</taxon>
        <taxon>Embryophyta</taxon>
        <taxon>Tracheophyta</taxon>
        <taxon>Spermatophyta</taxon>
        <taxon>Magnoliopsida</taxon>
        <taxon>eudicotyledons</taxon>
        <taxon>Gunneridae</taxon>
        <taxon>Pentapetalae</taxon>
        <taxon>asterids</taxon>
        <taxon>lamiids</taxon>
        <taxon>Gentianales</taxon>
        <taxon>Rubiaceae</taxon>
        <taxon>Cinchonoideae</taxon>
        <taxon>Cinchoneae</taxon>
        <taxon>Cinchona</taxon>
    </lineage>
</organism>
<keyword evidence="2" id="KW-0677">Repeat</keyword>
<protein>
    <recommendedName>
        <fullName evidence="3">CTLH domain-containing protein</fullName>
    </recommendedName>
</protein>
<evidence type="ECO:0000256" key="2">
    <source>
        <dbReference type="ARBA" id="ARBA00022737"/>
    </source>
</evidence>
<dbReference type="AlphaFoldDB" id="A0ABD2Y164"/>
<dbReference type="PROSITE" id="PS50897">
    <property type="entry name" value="CTLH"/>
    <property type="match status" value="1"/>
</dbReference>
<dbReference type="InterPro" id="IPR001680">
    <property type="entry name" value="WD40_rpt"/>
</dbReference>
<feature type="domain" description="CTLH" evidence="3">
    <location>
        <begin position="40"/>
        <end position="98"/>
    </location>
</feature>
<dbReference type="PANTHER" id="PTHR44083">
    <property type="entry name" value="TOPLESS-RELATED PROTEIN 1-RELATED"/>
    <property type="match status" value="1"/>
</dbReference>
<dbReference type="InterPro" id="IPR027728">
    <property type="entry name" value="Topless_fam"/>
</dbReference>
<dbReference type="SMART" id="SM00668">
    <property type="entry name" value="CTLH"/>
    <property type="match status" value="1"/>
</dbReference>
<evidence type="ECO:0000313" key="5">
    <source>
        <dbReference type="Proteomes" id="UP001630127"/>
    </source>
</evidence>
<gene>
    <name evidence="4" type="ORF">ACH5RR_039043</name>
</gene>
<keyword evidence="1" id="KW-0853">WD repeat</keyword>
<dbReference type="Pfam" id="PF21889">
    <property type="entry name" value="TPR1-like_2nd"/>
    <property type="match status" value="1"/>
</dbReference>
<dbReference type="SUPFAM" id="SSF50978">
    <property type="entry name" value="WD40 repeat-like"/>
    <property type="match status" value="1"/>
</dbReference>
<dbReference type="Pfam" id="PF21359">
    <property type="entry name" value="zf_topless"/>
    <property type="match status" value="1"/>
</dbReference>
<sequence length="635" mass="71635">MDLKKDLEFLIHQFLAESESDSNGKNYKETLHKLEKESGPFFNLKYFEECVIDGDWEEVEKYLSGFTKLEDNPYSKRTYFEIRKQKYFEALDKRDQKMAVEILKRDLKEFFDTDSIHYCGLTLLLRLNDLREQPELSEYGDEKTAREQLVAELKKFIEANPLLCNKLQFPDIETSRLQTLINQSLNWQTWRCNCKVPSQDMPTLYVDHSCGKAPSPEAASITTSLAGRTVHESSVQPMGLSPPSISIPKDRRSAAKQLRLGNQTDDSQHILKESRLSCIPEKGGDVLNLPSVKPKLQKLNIWKLKEIKQPSEFHTLKLSDNLPPVKAKTAVPPVLWCPSSGISMTNDIRETDLEEALPCLALSKNESYVVSASGEKISLFNIKNFEVTEAETMAKFMSPPPATTCLAFYPPDNNLIVIGTEDSEIRFFDPRDEQVKYCWKGHQNRVTGLAFSTVLNVLVSTGANAQICVCSMCKDGLQHLATKFLDIPSGHVPNPLAQTPRLTLHQNQTDVLVVHERFIAVYEARELNRWTPEELSMAVTDAAYSCDCQLIYSSFVDGSISVFTPALKLRCRINPTAYLPSYPSLRLHPLAIAAHPSESNQFAVGLTDGGVHIFEPLESEATWGTEPPDDNYDAE</sequence>
<dbReference type="Gene3D" id="2.130.10.10">
    <property type="entry name" value="YVTN repeat-like/Quinoprotein amine dehydrogenase"/>
    <property type="match status" value="1"/>
</dbReference>
<dbReference type="InterPro" id="IPR048419">
    <property type="entry name" value="Topless_Znf"/>
</dbReference>
<dbReference type="InterPro" id="IPR006595">
    <property type="entry name" value="CTLH_C"/>
</dbReference>